<evidence type="ECO:0000256" key="6">
    <source>
        <dbReference type="SAM" id="MobiDB-lite"/>
    </source>
</evidence>
<dbReference type="SUPFAM" id="SSF56112">
    <property type="entry name" value="Protein kinase-like (PK-like)"/>
    <property type="match status" value="1"/>
</dbReference>
<protein>
    <submittedName>
        <fullName evidence="9">Aste57867_19975 protein</fullName>
    </submittedName>
</protein>
<evidence type="ECO:0000256" key="3">
    <source>
        <dbReference type="ARBA" id="ARBA00022741"/>
    </source>
</evidence>
<feature type="domain" description="Protein kinase" evidence="7">
    <location>
        <begin position="98"/>
        <end position="372"/>
    </location>
</feature>
<dbReference type="GO" id="GO:0005634">
    <property type="term" value="C:nucleus"/>
    <property type="evidence" value="ECO:0007669"/>
    <property type="project" value="TreeGrafter"/>
</dbReference>
<dbReference type="InterPro" id="IPR000719">
    <property type="entry name" value="Prot_kinase_dom"/>
</dbReference>
<dbReference type="Pfam" id="PF00069">
    <property type="entry name" value="Pkinase"/>
    <property type="match status" value="1"/>
</dbReference>
<feature type="region of interest" description="Disordered" evidence="6">
    <location>
        <begin position="13"/>
        <end position="50"/>
    </location>
</feature>
<dbReference type="InterPro" id="IPR011009">
    <property type="entry name" value="Kinase-like_dom_sf"/>
</dbReference>
<organism evidence="9 10">
    <name type="scientific">Aphanomyces stellatus</name>
    <dbReference type="NCBI Taxonomy" id="120398"/>
    <lineage>
        <taxon>Eukaryota</taxon>
        <taxon>Sar</taxon>
        <taxon>Stramenopiles</taxon>
        <taxon>Oomycota</taxon>
        <taxon>Saprolegniomycetes</taxon>
        <taxon>Saprolegniales</taxon>
        <taxon>Verrucalvaceae</taxon>
        <taxon>Aphanomyces</taxon>
    </lineage>
</organism>
<name>A0A485LEK9_9STRA</name>
<dbReference type="PANTHER" id="PTHR24345:SF91">
    <property type="entry name" value="SERINE_THREONINE-PROTEIN KINASE PLK4"/>
    <property type="match status" value="1"/>
</dbReference>
<dbReference type="OrthoDB" id="541276at2759"/>
<feature type="compositionally biased region" description="Basic and acidic residues" evidence="6">
    <location>
        <begin position="17"/>
        <end position="32"/>
    </location>
</feature>
<dbReference type="FunFam" id="1.10.510.10:FF:000571">
    <property type="entry name" value="Maternal embryonic leucine zipper kinase"/>
    <property type="match status" value="1"/>
</dbReference>
<feature type="compositionally biased region" description="Pro residues" evidence="6">
    <location>
        <begin position="37"/>
        <end position="50"/>
    </location>
</feature>
<dbReference type="EMBL" id="CAADRA010006750">
    <property type="protein sequence ID" value="VFT96672.1"/>
    <property type="molecule type" value="Genomic_DNA"/>
</dbReference>
<keyword evidence="1" id="KW-0723">Serine/threonine-protein kinase</keyword>
<evidence type="ECO:0000259" key="7">
    <source>
        <dbReference type="PROSITE" id="PS50011"/>
    </source>
</evidence>
<keyword evidence="2" id="KW-0808">Transferase</keyword>
<evidence type="ECO:0000313" key="10">
    <source>
        <dbReference type="Proteomes" id="UP000332933"/>
    </source>
</evidence>
<keyword evidence="4" id="KW-0418">Kinase</keyword>
<dbReference type="Gene3D" id="1.10.510.10">
    <property type="entry name" value="Transferase(Phosphotransferase) domain 1"/>
    <property type="match status" value="1"/>
</dbReference>
<dbReference type="GO" id="GO:0004674">
    <property type="term" value="F:protein serine/threonine kinase activity"/>
    <property type="evidence" value="ECO:0007669"/>
    <property type="project" value="UniProtKB-KW"/>
</dbReference>
<evidence type="ECO:0000256" key="2">
    <source>
        <dbReference type="ARBA" id="ARBA00022679"/>
    </source>
</evidence>
<reference evidence="8" key="2">
    <citation type="submission" date="2019-06" db="EMBL/GenBank/DDBJ databases">
        <title>Genomics analysis of Aphanomyces spp. identifies a new class of oomycete effector associated with host adaptation.</title>
        <authorList>
            <person name="Gaulin E."/>
        </authorList>
    </citation>
    <scope>NUCLEOTIDE SEQUENCE</scope>
    <source>
        <strain evidence="8">CBS 578.67</strain>
    </source>
</reference>
<keyword evidence="5" id="KW-0067">ATP-binding</keyword>
<evidence type="ECO:0000256" key="4">
    <source>
        <dbReference type="ARBA" id="ARBA00022777"/>
    </source>
</evidence>
<dbReference type="GO" id="GO:0005524">
    <property type="term" value="F:ATP binding"/>
    <property type="evidence" value="ECO:0007669"/>
    <property type="project" value="UniProtKB-KW"/>
</dbReference>
<evidence type="ECO:0000313" key="9">
    <source>
        <dbReference type="EMBL" id="VFT96672.1"/>
    </source>
</evidence>
<keyword evidence="3" id="KW-0547">Nucleotide-binding</keyword>
<dbReference type="EMBL" id="VJMH01006727">
    <property type="protein sequence ID" value="KAF0688398.1"/>
    <property type="molecule type" value="Genomic_DNA"/>
</dbReference>
<sequence>MASHRGTHLFVAAAGSADDRISHSDSDKDRRRAATSAPPPPSSPPSPPPHSSLHMLTVQWYNRIYLSVMTCAYYIEHWYALLWDLLLSESPSTTWPKYTEIRPLSDAIYGQILLCHDNATGESVAIKRAKAINCKFRRPVANALNHMIVYEDIEMERTILRDLNQRHGGHPHILELRDDFLEHGWHNFVLEYCPKGDLLDLLVAKKRFSVADARAYFRQIVSAVHFMHACGYAHRDLSFENVFVDAANQCKLGDFGLAAPIASRPRCPAGKSVYTAPEVYLAKPYAPAQVDVWALGMILFIMLTGDPIVEKAIDSNPKFQAFALHGAVATIRANPLWDALVPPHCLDLIANMLHLEPSKRLSMDAVMAHPFVAQCTV</sequence>
<gene>
    <name evidence="9" type="primary">Aste57867_19975</name>
    <name evidence="8" type="ORF">As57867_019909</name>
    <name evidence="9" type="ORF">ASTE57867_19975</name>
</gene>
<dbReference type="PANTHER" id="PTHR24345">
    <property type="entry name" value="SERINE/THREONINE-PROTEIN KINASE PLK"/>
    <property type="match status" value="1"/>
</dbReference>
<reference evidence="9 10" key="1">
    <citation type="submission" date="2019-03" db="EMBL/GenBank/DDBJ databases">
        <authorList>
            <person name="Gaulin E."/>
            <person name="Dumas B."/>
        </authorList>
    </citation>
    <scope>NUCLEOTIDE SEQUENCE [LARGE SCALE GENOMIC DNA]</scope>
    <source>
        <strain evidence="9">CBS 568.67</strain>
    </source>
</reference>
<evidence type="ECO:0000256" key="1">
    <source>
        <dbReference type="ARBA" id="ARBA00022527"/>
    </source>
</evidence>
<dbReference type="PROSITE" id="PS50011">
    <property type="entry name" value="PROTEIN_KINASE_DOM"/>
    <property type="match status" value="1"/>
</dbReference>
<keyword evidence="10" id="KW-1185">Reference proteome</keyword>
<proteinExistence type="predicted"/>
<evidence type="ECO:0000313" key="8">
    <source>
        <dbReference type="EMBL" id="KAF0688398.1"/>
    </source>
</evidence>
<accession>A0A485LEK9</accession>
<dbReference type="Proteomes" id="UP000332933">
    <property type="component" value="Unassembled WGS sequence"/>
</dbReference>
<evidence type="ECO:0000256" key="5">
    <source>
        <dbReference type="ARBA" id="ARBA00022840"/>
    </source>
</evidence>
<dbReference type="AlphaFoldDB" id="A0A485LEK9"/>